<organism evidence="8 9">
    <name type="scientific">Ciona savignyi</name>
    <name type="common">Pacific transparent sea squirt</name>
    <dbReference type="NCBI Taxonomy" id="51511"/>
    <lineage>
        <taxon>Eukaryota</taxon>
        <taxon>Metazoa</taxon>
        <taxon>Chordata</taxon>
        <taxon>Tunicata</taxon>
        <taxon>Ascidiacea</taxon>
        <taxon>Phlebobranchia</taxon>
        <taxon>Cionidae</taxon>
        <taxon>Ciona</taxon>
    </lineage>
</organism>
<comment type="subcellular location">
    <subcellularLocation>
        <location evidence="1">Cytoplasm</location>
        <location evidence="1">Cytoskeleton</location>
        <location evidence="1">Flagellum axoneme</location>
    </subcellularLocation>
</comment>
<dbReference type="InterPro" id="IPR004344">
    <property type="entry name" value="TTL/TTLL_fam"/>
</dbReference>
<dbReference type="GO" id="GO:0070736">
    <property type="term" value="F:protein-glycine ligase activity, initiating"/>
    <property type="evidence" value="ECO:0007669"/>
    <property type="project" value="TreeGrafter"/>
</dbReference>
<dbReference type="SUPFAM" id="SSF56059">
    <property type="entry name" value="Glutathione synthetase ATP-binding domain-like"/>
    <property type="match status" value="1"/>
</dbReference>
<reference evidence="8" key="2">
    <citation type="submission" date="2025-08" db="UniProtKB">
        <authorList>
            <consortium name="Ensembl"/>
        </authorList>
    </citation>
    <scope>IDENTIFICATION</scope>
</reference>
<dbReference type="AlphaFoldDB" id="H2Z4P7"/>
<reference evidence="8" key="3">
    <citation type="submission" date="2025-09" db="UniProtKB">
        <authorList>
            <consortium name="Ensembl"/>
        </authorList>
    </citation>
    <scope>IDENTIFICATION</scope>
</reference>
<dbReference type="PANTHER" id="PTHR45870:SF2">
    <property type="entry name" value="TUBULIN MONOGLYCYLASE TTLL3"/>
    <property type="match status" value="1"/>
</dbReference>
<dbReference type="FunFam" id="3.30.470.20:FF:000032">
    <property type="entry name" value="tubulin monoglycylase TTLL3 isoform X2"/>
    <property type="match status" value="1"/>
</dbReference>
<evidence type="ECO:0000256" key="4">
    <source>
        <dbReference type="ARBA" id="ARBA00022741"/>
    </source>
</evidence>
<dbReference type="Ensembl" id="ENSCSAVT00000012703.1">
    <property type="protein sequence ID" value="ENSCSAVP00000012559.1"/>
    <property type="gene ID" value="ENSCSAVG00000007370.1"/>
</dbReference>
<proteinExistence type="predicted"/>
<comment type="catalytic activity">
    <reaction evidence="7">
        <text>L-glutamyl-[protein] + glycine + ATP = glycyl-L-glutamyl-[protein] + ADP + phosphate + H(+)</text>
        <dbReference type="Rhea" id="RHEA:67180"/>
        <dbReference type="Rhea" id="RHEA-COMP:10208"/>
        <dbReference type="Rhea" id="RHEA-COMP:17207"/>
        <dbReference type="ChEBI" id="CHEBI:15378"/>
        <dbReference type="ChEBI" id="CHEBI:29973"/>
        <dbReference type="ChEBI" id="CHEBI:30616"/>
        <dbReference type="ChEBI" id="CHEBI:43474"/>
        <dbReference type="ChEBI" id="CHEBI:57305"/>
        <dbReference type="ChEBI" id="CHEBI:167890"/>
        <dbReference type="ChEBI" id="CHEBI:456216"/>
    </reaction>
    <physiologicalReaction direction="left-to-right" evidence="7">
        <dbReference type="Rhea" id="RHEA:67181"/>
    </physiologicalReaction>
</comment>
<dbReference type="GO" id="GO:0060271">
    <property type="term" value="P:cilium assembly"/>
    <property type="evidence" value="ECO:0007669"/>
    <property type="project" value="TreeGrafter"/>
</dbReference>
<evidence type="ECO:0000256" key="6">
    <source>
        <dbReference type="ARBA" id="ARBA00023212"/>
    </source>
</evidence>
<name>H2Z4P7_CIOSA</name>
<keyword evidence="4" id="KW-0547">Nucleotide-binding</keyword>
<sequence length="530" mass="61524">LQRAKMLAEKAIKCRKVFSIHGPYPLIRRALRDRGWVEKEFKLPIRTRANKPSGDSSDADDVDDDDDDDGLCFELRSCHLKLLVGRMVRNETPMFQWTTRTQAVDWKFLQKDQIVNHFAKANFTTKVRERGSVDDFRLLAASAMLKLVVSRHIDDSYGKDMEKLENGQLPPASGSHVVPNEVLLFAIRVCDLYAEERDHDDIDVDGESRYLSEDDWEKLIYHYYKLVHEGAVIAHSGSYLQQCEQALFRIKERNPQFFTEGVKNTWIIKPGAKSRGRGIIVNNRLDDILKLVSGDATLIKDSRWVVQKYIERPLLVHSTKFDIRQWFLVSDWNPLTVWIYKECYLRFSSRPFSLKNLDQSIHLCNYSVQKNVDVDSNRSPLLPAENMWSCTEFKEYLRSRNCHTLWDDLVFPGMKKAIIHICQTAQDVVEYRKGSFELYGADFMLDENYNPWLIEVNSSPTMSRSTAVTSRLCASVQEDTMKVILDRKRDRNCDIGLFEQIYKQPTVDVPLYVGKALNVGEFFLCKIMML</sequence>
<keyword evidence="3" id="KW-0436">Ligase</keyword>
<reference evidence="9" key="1">
    <citation type="submission" date="2003-08" db="EMBL/GenBank/DDBJ databases">
        <authorList>
            <person name="Birren B."/>
            <person name="Nusbaum C."/>
            <person name="Abebe A."/>
            <person name="Abouelleil A."/>
            <person name="Adekoya E."/>
            <person name="Ait-zahra M."/>
            <person name="Allen N."/>
            <person name="Allen T."/>
            <person name="An P."/>
            <person name="Anderson M."/>
            <person name="Anderson S."/>
            <person name="Arachchi H."/>
            <person name="Armbruster J."/>
            <person name="Bachantsang P."/>
            <person name="Baldwin J."/>
            <person name="Barry A."/>
            <person name="Bayul T."/>
            <person name="Blitshsteyn B."/>
            <person name="Bloom T."/>
            <person name="Blye J."/>
            <person name="Boguslavskiy L."/>
            <person name="Borowsky M."/>
            <person name="Boukhgalter B."/>
            <person name="Brunache A."/>
            <person name="Butler J."/>
            <person name="Calixte N."/>
            <person name="Calvo S."/>
            <person name="Camarata J."/>
            <person name="Campo K."/>
            <person name="Chang J."/>
            <person name="Cheshatsang Y."/>
            <person name="Citroen M."/>
            <person name="Collymore A."/>
            <person name="Considine T."/>
            <person name="Cook A."/>
            <person name="Cooke P."/>
            <person name="Corum B."/>
            <person name="Cuomo C."/>
            <person name="David R."/>
            <person name="Dawoe T."/>
            <person name="Degray S."/>
            <person name="Dodge S."/>
            <person name="Dooley K."/>
            <person name="Dorje P."/>
            <person name="Dorjee K."/>
            <person name="Dorris L."/>
            <person name="Duffey N."/>
            <person name="Dupes A."/>
            <person name="Elkins T."/>
            <person name="Engels R."/>
            <person name="Erickson J."/>
            <person name="Farina A."/>
            <person name="Faro S."/>
            <person name="Ferreira P."/>
            <person name="Fischer H."/>
            <person name="Fitzgerald M."/>
            <person name="Foley K."/>
            <person name="Gage D."/>
            <person name="Galagan J."/>
            <person name="Gearin G."/>
            <person name="Gnerre S."/>
            <person name="Gnirke A."/>
            <person name="Goyette A."/>
            <person name="Graham J."/>
            <person name="Grandbois E."/>
            <person name="Gyaltsen K."/>
            <person name="Hafez N."/>
            <person name="Hagopian D."/>
            <person name="Hagos B."/>
            <person name="Hall J."/>
            <person name="Hatcher B."/>
            <person name="Heller A."/>
            <person name="Higgins H."/>
            <person name="Honan T."/>
            <person name="Horn A."/>
            <person name="Houde N."/>
            <person name="Hughes L."/>
            <person name="Hulme W."/>
            <person name="Husby E."/>
            <person name="Iliev I."/>
            <person name="Jaffe D."/>
            <person name="Jones C."/>
            <person name="Kamal M."/>
            <person name="Kamat A."/>
            <person name="Kamvysselis M."/>
            <person name="Karlsson E."/>
            <person name="Kells C."/>
            <person name="Kieu A."/>
            <person name="Kisner P."/>
            <person name="Kodira C."/>
            <person name="Kulbokas E."/>
            <person name="Labutti K."/>
            <person name="Lama D."/>
            <person name="Landers T."/>
            <person name="Leger J."/>
            <person name="Levine S."/>
            <person name="Lewis D."/>
            <person name="Lewis T."/>
            <person name="Lindblad-toh K."/>
            <person name="Liu X."/>
            <person name="Lokyitsang T."/>
            <person name="Lokyitsang Y."/>
            <person name="Lucien O."/>
            <person name="Lui A."/>
            <person name="Ma L.J."/>
            <person name="Mabbitt R."/>
            <person name="Macdonald J."/>
            <person name="Maclean C."/>
            <person name="Major J."/>
            <person name="Manning J."/>
            <person name="Marabella R."/>
            <person name="Maru K."/>
            <person name="Matthews C."/>
            <person name="Mauceli E."/>
            <person name="Mccarthy M."/>
            <person name="Mcdonough S."/>
            <person name="Mcghee T."/>
            <person name="Meldrim J."/>
            <person name="Meneus L."/>
            <person name="Mesirov J."/>
            <person name="Mihalev A."/>
            <person name="Mihova T."/>
            <person name="Mikkelsen T."/>
            <person name="Mlenga V."/>
            <person name="Moru K."/>
            <person name="Mozes J."/>
            <person name="Mulrain L."/>
            <person name="Munson G."/>
            <person name="Naylor J."/>
            <person name="Newes C."/>
            <person name="Nguyen C."/>
            <person name="Nguyen N."/>
            <person name="Nguyen T."/>
            <person name="Nicol R."/>
            <person name="Nielsen C."/>
            <person name="Nizzari M."/>
            <person name="Norbu C."/>
            <person name="Norbu N."/>
            <person name="O'donnell P."/>
            <person name="Okoawo O."/>
            <person name="O'leary S."/>
            <person name="Omotosho B."/>
            <person name="O'neill K."/>
            <person name="Osman S."/>
            <person name="Parker S."/>
            <person name="Perrin D."/>
            <person name="Phunkhang P."/>
            <person name="Piqani B."/>
            <person name="Purcell S."/>
            <person name="Rachupka T."/>
            <person name="Ramasamy U."/>
            <person name="Rameau R."/>
            <person name="Ray V."/>
            <person name="Raymond C."/>
            <person name="Retta R."/>
            <person name="Richardson S."/>
            <person name="Rise C."/>
            <person name="Rodriguez J."/>
            <person name="Rogers J."/>
            <person name="Rogov P."/>
            <person name="Rutman M."/>
            <person name="Schupbach R."/>
            <person name="Seaman C."/>
            <person name="Settipalli S."/>
            <person name="Sharpe T."/>
            <person name="Sheridan J."/>
            <person name="Sherpa N."/>
            <person name="Shi J."/>
            <person name="Smirnov S."/>
            <person name="Smith C."/>
            <person name="Sougnez C."/>
            <person name="Spencer B."/>
            <person name="Stalker J."/>
            <person name="Stange-thomann N."/>
            <person name="Stavropoulos S."/>
            <person name="Stetson K."/>
            <person name="Stone C."/>
            <person name="Stone S."/>
            <person name="Stubbs M."/>
            <person name="Talamas J."/>
            <person name="Tchuinga P."/>
            <person name="Tenzing P."/>
            <person name="Tesfaye S."/>
            <person name="Theodore J."/>
            <person name="Thoulutsang Y."/>
            <person name="Topham K."/>
            <person name="Towey S."/>
            <person name="Tsamla T."/>
            <person name="Tsomo N."/>
            <person name="Vallee D."/>
            <person name="Vassiliev H."/>
            <person name="Venkataraman V."/>
            <person name="Vinson J."/>
            <person name="Vo A."/>
            <person name="Wade C."/>
            <person name="Wang S."/>
            <person name="Wangchuk T."/>
            <person name="Wangdi T."/>
            <person name="Whittaker C."/>
            <person name="Wilkinson J."/>
            <person name="Wu Y."/>
            <person name="Wyman D."/>
            <person name="Yadav S."/>
            <person name="Yang S."/>
            <person name="Yang X."/>
            <person name="Yeager S."/>
            <person name="Yee E."/>
            <person name="Young G."/>
            <person name="Zainoun J."/>
            <person name="Zembeck L."/>
            <person name="Zimmer A."/>
            <person name="Zody M."/>
            <person name="Lander E."/>
        </authorList>
    </citation>
    <scope>NUCLEOTIDE SEQUENCE [LARGE SCALE GENOMIC DNA]</scope>
</reference>
<dbReference type="GeneTree" id="ENSGT00940000154857"/>
<dbReference type="Proteomes" id="UP000007875">
    <property type="component" value="Unassembled WGS sequence"/>
</dbReference>
<evidence type="ECO:0008006" key="10">
    <source>
        <dbReference type="Google" id="ProtNLM"/>
    </source>
</evidence>
<dbReference type="Pfam" id="PF03133">
    <property type="entry name" value="TTL"/>
    <property type="match status" value="1"/>
</dbReference>
<keyword evidence="2" id="KW-0963">Cytoplasm</keyword>
<dbReference type="GO" id="GO:0005930">
    <property type="term" value="C:axoneme"/>
    <property type="evidence" value="ECO:0007669"/>
    <property type="project" value="TreeGrafter"/>
</dbReference>
<keyword evidence="9" id="KW-1185">Reference proteome</keyword>
<dbReference type="Gene3D" id="3.30.470.20">
    <property type="entry name" value="ATP-grasp fold, B domain"/>
    <property type="match status" value="1"/>
</dbReference>
<evidence type="ECO:0000313" key="9">
    <source>
        <dbReference type="Proteomes" id="UP000007875"/>
    </source>
</evidence>
<evidence type="ECO:0000256" key="3">
    <source>
        <dbReference type="ARBA" id="ARBA00022598"/>
    </source>
</evidence>
<dbReference type="GO" id="GO:0003341">
    <property type="term" value="P:cilium movement"/>
    <property type="evidence" value="ECO:0007669"/>
    <property type="project" value="TreeGrafter"/>
</dbReference>
<dbReference type="GO" id="GO:0015630">
    <property type="term" value="C:microtubule cytoskeleton"/>
    <property type="evidence" value="ECO:0007669"/>
    <property type="project" value="TreeGrafter"/>
</dbReference>
<keyword evidence="5" id="KW-0067">ATP-binding</keyword>
<evidence type="ECO:0000256" key="2">
    <source>
        <dbReference type="ARBA" id="ARBA00022490"/>
    </source>
</evidence>
<evidence type="ECO:0000256" key="5">
    <source>
        <dbReference type="ARBA" id="ARBA00022840"/>
    </source>
</evidence>
<dbReference type="PANTHER" id="PTHR45870">
    <property type="entry name" value="TUBULIN MONOGLYCYLASE TTLL3"/>
    <property type="match status" value="1"/>
</dbReference>
<dbReference type="GO" id="GO:0005524">
    <property type="term" value="F:ATP binding"/>
    <property type="evidence" value="ECO:0007669"/>
    <property type="project" value="UniProtKB-KW"/>
</dbReference>
<evidence type="ECO:0000256" key="1">
    <source>
        <dbReference type="ARBA" id="ARBA00004611"/>
    </source>
</evidence>
<dbReference type="PROSITE" id="PS51221">
    <property type="entry name" value="TTL"/>
    <property type="match status" value="1"/>
</dbReference>
<evidence type="ECO:0000256" key="7">
    <source>
        <dbReference type="ARBA" id="ARBA00048944"/>
    </source>
</evidence>
<accession>H2Z4P7</accession>
<evidence type="ECO:0000313" key="8">
    <source>
        <dbReference type="Ensembl" id="ENSCSAVP00000012559.1"/>
    </source>
</evidence>
<keyword evidence="6" id="KW-0206">Cytoskeleton</keyword>
<protein>
    <recommendedName>
        <fullName evidence="10">Tubulin monoglycylase TTLL3</fullName>
    </recommendedName>
</protein>
<dbReference type="InterPro" id="IPR051437">
    <property type="entry name" value="TTLL_monoglycylase"/>
</dbReference>